<dbReference type="EMBL" id="LJGZ01000027">
    <property type="protein sequence ID" value="OEV20230.1"/>
    <property type="molecule type" value="Genomic_DNA"/>
</dbReference>
<name>A0A1E7LVH1_9ACTN</name>
<dbReference type="Proteomes" id="UP000175971">
    <property type="component" value="Unassembled WGS sequence"/>
</dbReference>
<feature type="domain" description="Elp3/MiaA/NifB-like radical SAM core" evidence="1">
    <location>
        <begin position="56"/>
        <end position="285"/>
    </location>
</feature>
<comment type="caution">
    <text evidence="2">The sequence shown here is derived from an EMBL/GenBank/DDBJ whole genome shotgun (WGS) entry which is preliminary data.</text>
</comment>
<keyword evidence="3" id="KW-1185">Reference proteome</keyword>
<dbReference type="PATRIC" id="fig|518642.7.peg.5374"/>
<evidence type="ECO:0000259" key="1">
    <source>
        <dbReference type="SMART" id="SM00729"/>
    </source>
</evidence>
<evidence type="ECO:0000313" key="2">
    <source>
        <dbReference type="EMBL" id="OEV20230.1"/>
    </source>
</evidence>
<reference evidence="2 3" key="1">
    <citation type="journal article" date="2016" name="Front. Microbiol.">
        <title>Comparative Genomics Analysis of Streptomyces Species Reveals Their Adaptation to the Marine Environment and Their Diversity at the Genomic Level.</title>
        <authorList>
            <person name="Tian X."/>
            <person name="Zhang Z."/>
            <person name="Yang T."/>
            <person name="Chen M."/>
            <person name="Li J."/>
            <person name="Chen F."/>
            <person name="Yang J."/>
            <person name="Li W."/>
            <person name="Zhang B."/>
            <person name="Zhang Z."/>
            <person name="Wu J."/>
            <person name="Zhang C."/>
            <person name="Long L."/>
            <person name="Xiao J."/>
        </authorList>
    </citation>
    <scope>NUCLEOTIDE SEQUENCE [LARGE SCALE GENOMIC DNA]</scope>
    <source>
        <strain evidence="2 3">SCSIO M10372</strain>
    </source>
</reference>
<dbReference type="GO" id="GO:0051536">
    <property type="term" value="F:iron-sulfur cluster binding"/>
    <property type="evidence" value="ECO:0007669"/>
    <property type="project" value="InterPro"/>
</dbReference>
<dbReference type="RefSeq" id="WP_070201205.1">
    <property type="nucleotide sequence ID" value="NZ_LJGZ01000027.1"/>
</dbReference>
<organism evidence="2 3">
    <name type="scientific">Streptomyces nanshensis</name>
    <dbReference type="NCBI Taxonomy" id="518642"/>
    <lineage>
        <taxon>Bacteria</taxon>
        <taxon>Bacillati</taxon>
        <taxon>Actinomycetota</taxon>
        <taxon>Actinomycetes</taxon>
        <taxon>Kitasatosporales</taxon>
        <taxon>Streptomycetaceae</taxon>
        <taxon>Streptomyces</taxon>
    </lineage>
</organism>
<dbReference type="SMART" id="SM00729">
    <property type="entry name" value="Elp3"/>
    <property type="match status" value="1"/>
</dbReference>
<dbReference type="InterPro" id="IPR006638">
    <property type="entry name" value="Elp3/MiaA/NifB-like_rSAM"/>
</dbReference>
<dbReference type="OrthoDB" id="4501995at2"/>
<dbReference type="InterPro" id="IPR058240">
    <property type="entry name" value="rSAM_sf"/>
</dbReference>
<evidence type="ECO:0000313" key="3">
    <source>
        <dbReference type="Proteomes" id="UP000175971"/>
    </source>
</evidence>
<sequence length="371" mass="40299">MPEHTLDNALAPVKDLRKRIGDLSLRLRTSGPLKPAEPRFTDFDKIRLPGGELVGRKKVIIMSGGCSVPTCTMCPFTNFNNFGIDGAASSESLLDQVRRTLARTEGEPAYEVLSLYNDGSFFAPREIPRDVQVEIARLVAAAGVKRLVVESLPQFVTAPVLGPFVQALGEVRLEVGIGLQSADVLVRETLVNTRISQKSFERALSVMAGLGVEPKIYLLIKPPFLSEGEAVTDVVKSVDYLTGLGVQGMTLCPTRVSRHTVAWELWQAGQYTPPNLWTVVETVRRVHERLAVRVACVNLRGSDFESVFPDACPNCADGVVDALMRFGESGEAADLPADCSCRPPLKVAPLDHAAIIDRAAQQLNVLERAGV</sequence>
<dbReference type="GO" id="GO:0003824">
    <property type="term" value="F:catalytic activity"/>
    <property type="evidence" value="ECO:0007669"/>
    <property type="project" value="InterPro"/>
</dbReference>
<accession>A0A1E7LVH1</accession>
<gene>
    <name evidence="2" type="ORF">AN221_13610</name>
</gene>
<proteinExistence type="predicted"/>
<dbReference type="AlphaFoldDB" id="A0A1E7LVH1"/>
<dbReference type="SUPFAM" id="SSF102114">
    <property type="entry name" value="Radical SAM enzymes"/>
    <property type="match status" value="1"/>
</dbReference>
<protein>
    <recommendedName>
        <fullName evidence="1">Elp3/MiaA/NifB-like radical SAM core domain-containing protein</fullName>
    </recommendedName>
</protein>